<dbReference type="Pfam" id="PF25298">
    <property type="entry name" value="Baculo_FP_2nd"/>
    <property type="match status" value="1"/>
</dbReference>
<organism evidence="4 5">
    <name type="scientific">Arctia plantaginis</name>
    <name type="common">Wood tiger moth</name>
    <name type="synonym">Phalaena plantaginis</name>
    <dbReference type="NCBI Taxonomy" id="874455"/>
    <lineage>
        <taxon>Eukaryota</taxon>
        <taxon>Metazoa</taxon>
        <taxon>Ecdysozoa</taxon>
        <taxon>Arthropoda</taxon>
        <taxon>Hexapoda</taxon>
        <taxon>Insecta</taxon>
        <taxon>Pterygota</taxon>
        <taxon>Neoptera</taxon>
        <taxon>Endopterygota</taxon>
        <taxon>Lepidoptera</taxon>
        <taxon>Glossata</taxon>
        <taxon>Ditrysia</taxon>
        <taxon>Noctuoidea</taxon>
        <taxon>Erebidae</taxon>
        <taxon>Arctiinae</taxon>
        <taxon>Arctia</taxon>
    </lineage>
</organism>
<feature type="compositionally biased region" description="Polar residues" evidence="2">
    <location>
        <begin position="1"/>
        <end position="40"/>
    </location>
</feature>
<evidence type="ECO:0000313" key="4">
    <source>
        <dbReference type="EMBL" id="CAB3242744.1"/>
    </source>
</evidence>
<reference evidence="4 5" key="1">
    <citation type="submission" date="2020-04" db="EMBL/GenBank/DDBJ databases">
        <authorList>
            <person name="Wallbank WR R."/>
            <person name="Pardo Diaz C."/>
            <person name="Kozak K."/>
            <person name="Martin S."/>
            <person name="Jiggins C."/>
            <person name="Moest M."/>
            <person name="Warren A I."/>
            <person name="Byers J.R.P. K."/>
            <person name="Montejo-Kovacevich G."/>
            <person name="Yen C E."/>
        </authorList>
    </citation>
    <scope>NUCLEOTIDE SEQUENCE [LARGE SCALE GENOMIC DNA]</scope>
</reference>
<keyword evidence="5" id="KW-1185">Reference proteome</keyword>
<dbReference type="AlphaFoldDB" id="A0A8S1ACQ0"/>
<evidence type="ECO:0000256" key="1">
    <source>
        <dbReference type="SAM" id="Coils"/>
    </source>
</evidence>
<dbReference type="InterPro" id="IPR057251">
    <property type="entry name" value="FP_C"/>
</dbReference>
<feature type="domain" description="FP protein C-terminal" evidence="3">
    <location>
        <begin position="278"/>
        <end position="327"/>
    </location>
</feature>
<feature type="coiled-coil region" evidence="1">
    <location>
        <begin position="88"/>
        <end position="171"/>
    </location>
</feature>
<feature type="compositionally biased region" description="Polar residues" evidence="2">
    <location>
        <begin position="50"/>
        <end position="60"/>
    </location>
</feature>
<accession>A0A8S1ACQ0</accession>
<comment type="caution">
    <text evidence="4">The sequence shown here is derived from an EMBL/GenBank/DDBJ whole genome shotgun (WGS) entry which is preliminary data.</text>
</comment>
<proteinExistence type="predicted"/>
<name>A0A8S1ACQ0_ARCPL</name>
<keyword evidence="1" id="KW-0175">Coiled coil</keyword>
<feature type="region of interest" description="Disordered" evidence="2">
    <location>
        <begin position="1"/>
        <end position="60"/>
    </location>
</feature>
<protein>
    <recommendedName>
        <fullName evidence="3">FP protein C-terminal domain-containing protein</fullName>
    </recommendedName>
</protein>
<evidence type="ECO:0000259" key="3">
    <source>
        <dbReference type="Pfam" id="PF25298"/>
    </source>
</evidence>
<sequence>MSKLQRTPPSASKSTCNLNQTQSEPDISSAITISDYVSTTRSKRRRNESSPKTGSTQGSQELQLMLANWKRDQDSSITSMLTEQAAVMAKLVTELADIKKQNNQIQATNVEIRNSNADIVQSMCFINKQFEELKREVEVLRKERKEQNIYIESLEKKIQDLQLKSRSSSTEIRNIPYHESESNDCLMKIVCSIGRTVGVPIIESDLRDLYRLPGKSSNISPTRPIIAEFKEVLTKQKLLNAIRLYNKDKADPRDKLNTEHIGIQGKRLPVYVTEQLPPSHKKLFYQAREFAKSNEYKFCWTANGNIFLRKQENEKLIKITSEKCLLNIGNNST</sequence>
<dbReference type="EMBL" id="CADEBC010000518">
    <property type="protein sequence ID" value="CAB3242744.1"/>
    <property type="molecule type" value="Genomic_DNA"/>
</dbReference>
<evidence type="ECO:0000313" key="5">
    <source>
        <dbReference type="Proteomes" id="UP000494106"/>
    </source>
</evidence>
<dbReference type="OrthoDB" id="7436381at2759"/>
<dbReference type="Proteomes" id="UP000494106">
    <property type="component" value="Unassembled WGS sequence"/>
</dbReference>
<gene>
    <name evidence="4" type="ORF">APLA_LOCUS9187</name>
</gene>
<evidence type="ECO:0000256" key="2">
    <source>
        <dbReference type="SAM" id="MobiDB-lite"/>
    </source>
</evidence>